<sequence>MPITEEQMNAIDEFFAAAERLKALGIIRSDRYLGDIAEFIAKTQLGMTMAASCREPGHDGHIDGKRVQVKFNGGTSITIDVGNPATYDELIVILGPNSVMRAPDLPEPYVIYQIPSEIVKQKSPHRDGKLRLAKGDLPAQCRVQPSA</sequence>
<dbReference type="EMBL" id="FNAQ01000021">
    <property type="protein sequence ID" value="SDE64208.1"/>
    <property type="molecule type" value="Genomic_DNA"/>
</dbReference>
<accession>A0A1G7EKN6</accession>
<dbReference type="Pfam" id="PF22522">
    <property type="entry name" value="DUF6998"/>
    <property type="match status" value="1"/>
</dbReference>
<organism evidence="2 3">
    <name type="scientific">Desulfuromonas thiophila</name>
    <dbReference type="NCBI Taxonomy" id="57664"/>
    <lineage>
        <taxon>Bacteria</taxon>
        <taxon>Pseudomonadati</taxon>
        <taxon>Thermodesulfobacteriota</taxon>
        <taxon>Desulfuromonadia</taxon>
        <taxon>Desulfuromonadales</taxon>
        <taxon>Desulfuromonadaceae</taxon>
        <taxon>Desulfuromonas</taxon>
    </lineage>
</organism>
<dbReference type="STRING" id="57664.SAMN05661003_12125"/>
<protein>
    <recommendedName>
        <fullName evidence="1">DUF6998 domain-containing protein</fullName>
    </recommendedName>
</protein>
<name>A0A1G7EKN6_9BACT</name>
<reference evidence="3" key="1">
    <citation type="submission" date="2016-10" db="EMBL/GenBank/DDBJ databases">
        <authorList>
            <person name="Varghese N."/>
            <person name="Submissions S."/>
        </authorList>
    </citation>
    <scope>NUCLEOTIDE SEQUENCE [LARGE SCALE GENOMIC DNA]</scope>
    <source>
        <strain evidence="3">DSM 8987</strain>
    </source>
</reference>
<evidence type="ECO:0000313" key="2">
    <source>
        <dbReference type="EMBL" id="SDE64208.1"/>
    </source>
</evidence>
<evidence type="ECO:0000259" key="1">
    <source>
        <dbReference type="Pfam" id="PF22522"/>
    </source>
</evidence>
<dbReference type="Proteomes" id="UP000243205">
    <property type="component" value="Unassembled WGS sequence"/>
</dbReference>
<gene>
    <name evidence="2" type="ORF">SAMN05661003_12125</name>
</gene>
<proteinExistence type="predicted"/>
<feature type="domain" description="DUF6998" evidence="1">
    <location>
        <begin position="31"/>
        <end position="95"/>
    </location>
</feature>
<keyword evidence="3" id="KW-1185">Reference proteome</keyword>
<evidence type="ECO:0000313" key="3">
    <source>
        <dbReference type="Proteomes" id="UP000243205"/>
    </source>
</evidence>
<dbReference type="InterPro" id="IPR054267">
    <property type="entry name" value="DUF6998"/>
</dbReference>
<dbReference type="AlphaFoldDB" id="A0A1G7EKN6"/>